<dbReference type="Proteomes" id="UP000179769">
    <property type="component" value="Unassembled WGS sequence"/>
</dbReference>
<reference evidence="10" key="1">
    <citation type="submission" date="2016-07" db="EMBL/GenBank/DDBJ databases">
        <title>Frankia sp. NRRL B-16219 Genome sequencing.</title>
        <authorList>
            <person name="Ghodhbane-Gtari F."/>
            <person name="Swanson E."/>
            <person name="Gueddou A."/>
            <person name="Louati M."/>
            <person name="Nouioui I."/>
            <person name="Hezbri K."/>
            <person name="Abebe-Akele F."/>
            <person name="Simpson S."/>
            <person name="Morris K."/>
            <person name="Thomas K."/>
            <person name="Gtari M."/>
            <person name="Tisa L.S."/>
        </authorList>
    </citation>
    <scope>NUCLEOTIDE SEQUENCE [LARGE SCALE GENOMIC DNA]</scope>
    <source>
        <strain evidence="10">NRRL B-16219</strain>
    </source>
</reference>
<comment type="caution">
    <text evidence="9">The sequence shown here is derived from an EMBL/GenBank/DDBJ whole genome shotgun (WGS) entry which is preliminary data.</text>
</comment>
<dbReference type="GO" id="GO:0009117">
    <property type="term" value="P:nucleotide metabolic process"/>
    <property type="evidence" value="ECO:0007669"/>
    <property type="project" value="UniProtKB-KW"/>
</dbReference>
<dbReference type="SUPFAM" id="SSF54919">
    <property type="entry name" value="Nucleoside diphosphate kinase, NDK"/>
    <property type="match status" value="1"/>
</dbReference>
<sequence>MAVPRQAGDSAMTGPVDWAAWSVILLKPDCVARGLVEHVLTWVATEARLVGQRIVTPTEPQIFTHYEDLLTERLAHFTWVDVPADLRRTYVGQRVGIALAHGPDVAPRLRRLIGHFDPSQAGQDSIRGRFGSDSLSRAQAEQRLIRNVIHTSDDPAGARREFGIWYGAAATHLLRPDTATAEGART</sequence>
<proteinExistence type="inferred from homology"/>
<feature type="domain" description="Nucleoside diphosphate kinase-like" evidence="8">
    <location>
        <begin position="22"/>
        <end position="173"/>
    </location>
</feature>
<dbReference type="InterPro" id="IPR034907">
    <property type="entry name" value="NDK-like_dom"/>
</dbReference>
<protein>
    <recommendedName>
        <fullName evidence="3">nucleoside-diphosphate kinase</fullName>
        <ecNumber evidence="3">2.7.4.6</ecNumber>
    </recommendedName>
</protein>
<keyword evidence="6" id="KW-0546">Nucleotide metabolism</keyword>
<evidence type="ECO:0000256" key="7">
    <source>
        <dbReference type="PROSITE-ProRule" id="PRU00706"/>
    </source>
</evidence>
<name>A0A1S1QAU5_9ACTN</name>
<keyword evidence="5" id="KW-0418">Kinase</keyword>
<evidence type="ECO:0000256" key="2">
    <source>
        <dbReference type="ARBA" id="ARBA00008142"/>
    </source>
</evidence>
<dbReference type="GO" id="GO:0004550">
    <property type="term" value="F:nucleoside diphosphate kinase activity"/>
    <property type="evidence" value="ECO:0007669"/>
    <property type="project" value="UniProtKB-EC"/>
</dbReference>
<dbReference type="PROSITE" id="PS51374">
    <property type="entry name" value="NDPK_LIKE"/>
    <property type="match status" value="1"/>
</dbReference>
<dbReference type="Pfam" id="PF00334">
    <property type="entry name" value="NDK"/>
    <property type="match status" value="1"/>
</dbReference>
<comment type="similarity">
    <text evidence="2 7">Belongs to the NDK family.</text>
</comment>
<evidence type="ECO:0000259" key="8">
    <source>
        <dbReference type="SMART" id="SM00562"/>
    </source>
</evidence>
<dbReference type="Gene3D" id="3.30.70.141">
    <property type="entry name" value="Nucleoside diphosphate kinase-like domain"/>
    <property type="match status" value="1"/>
</dbReference>
<dbReference type="SMART" id="SM00562">
    <property type="entry name" value="NDK"/>
    <property type="match status" value="1"/>
</dbReference>
<comment type="caution">
    <text evidence="7">Lacks conserved residue(s) required for the propagation of feature annotation.</text>
</comment>
<evidence type="ECO:0000256" key="6">
    <source>
        <dbReference type="ARBA" id="ARBA00023080"/>
    </source>
</evidence>
<dbReference type="OrthoDB" id="9801161at2"/>
<evidence type="ECO:0000256" key="1">
    <source>
        <dbReference type="ARBA" id="ARBA00001946"/>
    </source>
</evidence>
<evidence type="ECO:0000313" key="9">
    <source>
        <dbReference type="EMBL" id="OHV31080.1"/>
    </source>
</evidence>
<evidence type="ECO:0000256" key="3">
    <source>
        <dbReference type="ARBA" id="ARBA00012966"/>
    </source>
</evidence>
<dbReference type="EMBL" id="MAXA01000169">
    <property type="protein sequence ID" value="OHV31080.1"/>
    <property type="molecule type" value="Genomic_DNA"/>
</dbReference>
<comment type="cofactor">
    <cofactor evidence="1">
        <name>Mg(2+)</name>
        <dbReference type="ChEBI" id="CHEBI:18420"/>
    </cofactor>
</comment>
<evidence type="ECO:0000256" key="5">
    <source>
        <dbReference type="ARBA" id="ARBA00022777"/>
    </source>
</evidence>
<gene>
    <name evidence="9" type="ORF">BBK14_16255</name>
</gene>
<keyword evidence="4" id="KW-0808">Transferase</keyword>
<evidence type="ECO:0000313" key="10">
    <source>
        <dbReference type="Proteomes" id="UP000179769"/>
    </source>
</evidence>
<dbReference type="InterPro" id="IPR036850">
    <property type="entry name" value="NDK-like_dom_sf"/>
</dbReference>
<dbReference type="AlphaFoldDB" id="A0A1S1QAU5"/>
<dbReference type="EC" id="2.7.4.6" evidence="3"/>
<keyword evidence="10" id="KW-1185">Reference proteome</keyword>
<dbReference type="PANTHER" id="PTHR11349">
    <property type="entry name" value="NUCLEOSIDE DIPHOSPHATE KINASE"/>
    <property type="match status" value="1"/>
</dbReference>
<evidence type="ECO:0000256" key="4">
    <source>
        <dbReference type="ARBA" id="ARBA00022679"/>
    </source>
</evidence>
<accession>A0A1S1QAU5</accession>
<organism evidence="9 10">
    <name type="scientific">Parafrankia soli</name>
    <dbReference type="NCBI Taxonomy" id="2599596"/>
    <lineage>
        <taxon>Bacteria</taxon>
        <taxon>Bacillati</taxon>
        <taxon>Actinomycetota</taxon>
        <taxon>Actinomycetes</taxon>
        <taxon>Frankiales</taxon>
        <taxon>Frankiaceae</taxon>
        <taxon>Parafrankia</taxon>
    </lineage>
</organism>